<gene>
    <name evidence="1" type="ORF">GCM10010521_75570</name>
</gene>
<sequence length="238" mass="25509">MSGGGVSDRKVRVGGRDVEFEVAARWVRSYFDESANRAAAAAKGVKPFAYPAYDRMTTGSGPDELNDGDLIAPLLLNAGPTIAAVYSLHAVRPALEAGLAAIPQDLALQTAVAHGRHGPLLESLIGVLDVPGKVPGIGLTKLTKILHRKRPLFIPLFDQQVKACYYSTDANYPMHPTPGRPDAVFFSTLAECMTRDLEEQPEQWEALASQAPGDVSRLRILDVVAWKLGADSPAPTTP</sequence>
<dbReference type="Pfam" id="PF19827">
    <property type="entry name" value="DUF6308"/>
    <property type="match status" value="1"/>
</dbReference>
<dbReference type="Proteomes" id="UP001500893">
    <property type="component" value="Unassembled WGS sequence"/>
</dbReference>
<protein>
    <submittedName>
        <fullName evidence="1">Uncharacterized protein</fullName>
    </submittedName>
</protein>
<keyword evidence="2" id="KW-1185">Reference proteome</keyword>
<dbReference type="InterPro" id="IPR046275">
    <property type="entry name" value="DUF6308"/>
</dbReference>
<dbReference type="EMBL" id="BAAAVM010000188">
    <property type="protein sequence ID" value="GAA2786760.1"/>
    <property type="molecule type" value="Genomic_DNA"/>
</dbReference>
<organism evidence="1 2">
    <name type="scientific">Streptomyces rameus</name>
    <dbReference type="NCBI Taxonomy" id="68261"/>
    <lineage>
        <taxon>Bacteria</taxon>
        <taxon>Bacillati</taxon>
        <taxon>Actinomycetota</taxon>
        <taxon>Actinomycetes</taxon>
        <taxon>Kitasatosporales</taxon>
        <taxon>Streptomycetaceae</taxon>
        <taxon>Streptomyces</taxon>
    </lineage>
</organism>
<name>A0ABN3VDS4_9ACTN</name>
<evidence type="ECO:0000313" key="2">
    <source>
        <dbReference type="Proteomes" id="UP001500893"/>
    </source>
</evidence>
<accession>A0ABN3VDS4</accession>
<evidence type="ECO:0000313" key="1">
    <source>
        <dbReference type="EMBL" id="GAA2786760.1"/>
    </source>
</evidence>
<comment type="caution">
    <text evidence="1">The sequence shown here is derived from an EMBL/GenBank/DDBJ whole genome shotgun (WGS) entry which is preliminary data.</text>
</comment>
<reference evidence="1 2" key="1">
    <citation type="journal article" date="2019" name="Int. J. Syst. Evol. Microbiol.">
        <title>The Global Catalogue of Microorganisms (GCM) 10K type strain sequencing project: providing services to taxonomists for standard genome sequencing and annotation.</title>
        <authorList>
            <consortium name="The Broad Institute Genomics Platform"/>
            <consortium name="The Broad Institute Genome Sequencing Center for Infectious Disease"/>
            <person name="Wu L."/>
            <person name="Ma J."/>
        </authorList>
    </citation>
    <scope>NUCLEOTIDE SEQUENCE [LARGE SCALE GENOMIC DNA]</scope>
    <source>
        <strain evidence="1 2">JCM 11574</strain>
    </source>
</reference>
<proteinExistence type="predicted"/>